<dbReference type="GO" id="GO:0034727">
    <property type="term" value="P:piecemeal microautophagy of the nucleus"/>
    <property type="evidence" value="ECO:0007669"/>
    <property type="project" value="TreeGrafter"/>
</dbReference>
<evidence type="ECO:0000256" key="11">
    <source>
        <dbReference type="RuleBase" id="RU363115"/>
    </source>
</evidence>
<keyword evidence="9 11" id="KW-0072">Autophagy</keyword>
<keyword evidence="3" id="KW-0813">Transport</keyword>
<keyword evidence="4 11" id="KW-0963">Cytoplasm</keyword>
<evidence type="ECO:0000256" key="7">
    <source>
        <dbReference type="ARBA" id="ARBA00022807"/>
    </source>
</evidence>
<gene>
    <name evidence="14" type="primary">LOC116950432</name>
</gene>
<keyword evidence="5 11" id="KW-0645">Protease</keyword>
<dbReference type="InterPro" id="IPR038765">
    <property type="entry name" value="Papain-like_cys_pep_sf"/>
</dbReference>
<comment type="subcellular location">
    <subcellularLocation>
        <location evidence="1 11">Cytoplasm</location>
    </subcellularLocation>
</comment>
<dbReference type="GO" id="GO:0005737">
    <property type="term" value="C:cytoplasm"/>
    <property type="evidence" value="ECO:0007669"/>
    <property type="project" value="UniProtKB-SubCell"/>
</dbReference>
<evidence type="ECO:0000256" key="4">
    <source>
        <dbReference type="ARBA" id="ARBA00022490"/>
    </source>
</evidence>
<keyword evidence="6 11" id="KW-0378">Hydrolase</keyword>
<evidence type="ECO:0000256" key="10">
    <source>
        <dbReference type="ARBA" id="ARBA00029362"/>
    </source>
</evidence>
<dbReference type="GeneID" id="116950432"/>
<dbReference type="InterPro" id="IPR046792">
    <property type="entry name" value="Peptidase_C54_cat"/>
</dbReference>
<evidence type="ECO:0000256" key="6">
    <source>
        <dbReference type="ARBA" id="ARBA00022801"/>
    </source>
</evidence>
<comment type="function">
    <text evidence="11">Cysteine protease that plays a key role in autophagy by mediating both proteolytic activation and delipidation of ATG8 family proteins.</text>
</comment>
<reference evidence="14" key="1">
    <citation type="submission" date="2025-08" db="UniProtKB">
        <authorList>
            <consortium name="RefSeq"/>
        </authorList>
    </citation>
    <scope>IDENTIFICATION</scope>
    <source>
        <tissue evidence="14">Sperm</tissue>
    </source>
</reference>
<comment type="catalytic activity">
    <reaction evidence="10">
        <text>[protein]-C-terminal L-amino acid-glycyl-phosphatidylethanolamide + H2O = [protein]-C-terminal L-amino acid-glycine + a 1,2-diacyl-sn-glycero-3-phosphoethanolamine</text>
        <dbReference type="Rhea" id="RHEA:67548"/>
        <dbReference type="Rhea" id="RHEA-COMP:17323"/>
        <dbReference type="Rhea" id="RHEA-COMP:17324"/>
        <dbReference type="ChEBI" id="CHEBI:15377"/>
        <dbReference type="ChEBI" id="CHEBI:64612"/>
        <dbReference type="ChEBI" id="CHEBI:172940"/>
        <dbReference type="ChEBI" id="CHEBI:172941"/>
    </reaction>
    <physiologicalReaction direction="left-to-right" evidence="10">
        <dbReference type="Rhea" id="RHEA:67549"/>
    </physiologicalReaction>
</comment>
<name>A0AAJ7X772_PETMA</name>
<dbReference type="EC" id="3.4.22.-" evidence="11"/>
<evidence type="ECO:0000256" key="9">
    <source>
        <dbReference type="ARBA" id="ARBA00023006"/>
    </source>
</evidence>
<proteinExistence type="inferred from homology"/>
<evidence type="ECO:0000256" key="8">
    <source>
        <dbReference type="ARBA" id="ARBA00022927"/>
    </source>
</evidence>
<dbReference type="PANTHER" id="PTHR22624">
    <property type="entry name" value="CYSTEINE PROTEASE ATG4"/>
    <property type="match status" value="1"/>
</dbReference>
<dbReference type="RefSeq" id="XP_032824059.1">
    <property type="nucleotide sequence ID" value="XM_032968168.1"/>
</dbReference>
<evidence type="ECO:0000256" key="1">
    <source>
        <dbReference type="ARBA" id="ARBA00004496"/>
    </source>
</evidence>
<dbReference type="GO" id="GO:0015031">
    <property type="term" value="P:protein transport"/>
    <property type="evidence" value="ECO:0007669"/>
    <property type="project" value="UniProtKB-KW"/>
</dbReference>
<keyword evidence="13" id="KW-1185">Reference proteome</keyword>
<dbReference type="GO" id="GO:0000045">
    <property type="term" value="P:autophagosome assembly"/>
    <property type="evidence" value="ECO:0007669"/>
    <property type="project" value="TreeGrafter"/>
</dbReference>
<dbReference type="GO" id="GO:0004197">
    <property type="term" value="F:cysteine-type endopeptidase activity"/>
    <property type="evidence" value="ECO:0007669"/>
    <property type="project" value="TreeGrafter"/>
</dbReference>
<dbReference type="PANTHER" id="PTHR22624:SF52">
    <property type="entry name" value="CYSTEINE PROTEASE"/>
    <property type="match status" value="1"/>
</dbReference>
<dbReference type="GO" id="GO:0016485">
    <property type="term" value="P:protein processing"/>
    <property type="evidence" value="ECO:0007669"/>
    <property type="project" value="TreeGrafter"/>
</dbReference>
<feature type="domain" description="Peptidase C54 catalytic" evidence="12">
    <location>
        <begin position="108"/>
        <end position="462"/>
    </location>
</feature>
<protein>
    <recommendedName>
        <fullName evidence="11">Cysteine protease</fullName>
        <ecNumber evidence="11">3.4.22.-</ecNumber>
    </recommendedName>
</protein>
<comment type="similarity">
    <text evidence="2 11">Belongs to the peptidase C54 family.</text>
</comment>
<evidence type="ECO:0000259" key="12">
    <source>
        <dbReference type="Pfam" id="PF03416"/>
    </source>
</evidence>
<organism evidence="13 14">
    <name type="scientific">Petromyzon marinus</name>
    <name type="common">Sea lamprey</name>
    <dbReference type="NCBI Taxonomy" id="7757"/>
    <lineage>
        <taxon>Eukaryota</taxon>
        <taxon>Metazoa</taxon>
        <taxon>Chordata</taxon>
        <taxon>Craniata</taxon>
        <taxon>Vertebrata</taxon>
        <taxon>Cyclostomata</taxon>
        <taxon>Hyperoartia</taxon>
        <taxon>Petromyzontiformes</taxon>
        <taxon>Petromyzontidae</taxon>
        <taxon>Petromyzon</taxon>
    </lineage>
</organism>
<dbReference type="GO" id="GO:0000423">
    <property type="term" value="P:mitophagy"/>
    <property type="evidence" value="ECO:0007669"/>
    <property type="project" value="TreeGrafter"/>
</dbReference>
<sequence length="529" mass="57426">MAVAAAVVPAADWNGLTPRGEDVEVDEVDKLKSKLMAAWNNVKHGWVVKTKTSFSRHSPIYLLGKQYDCSSEVVDVPRKISTGSSSCPDAVPGGGGGTAPAGLGPAFRAFRRDFVSRIWMTYRREFPQLGSSGWTTDTGWGCMLRSGQMLLAQGLLHHLLGRDWQSEEAVQLLHQDSEAPGRLSSSPGEPDYVMVGRGFLDDSIALRLAGHSWTASTEQTATYRQILGWFTDAPDSPFGVHKLVEFGKSSGKRAGDWYGPAIVAHILKKAIEEAEEKLLQDTVVYVAQDCTVYTGDVQELCQPTAVGSSDSSNEDLGPRGPLDVKAGCCGGGGGGGSAAVMSPVPSAEWKALFVLVPVRLGGETLNPVYVSCVKGILEMDNCIGIIGGKPKHSLYFIGYQDDHVIYLDPHYCQTAVDAAQPDFPVESFHCCSPRKTAFTKMDPSCTLGFYCRTRDDFLAFRDRVVKVLRPSAGVGGGGLPQESYPIFSFMSGRSRDVEDEEPRPERHVRLHPVCRRAALRSSSEDFVLL</sequence>
<dbReference type="Pfam" id="PF03416">
    <property type="entry name" value="Peptidase_C54"/>
    <property type="match status" value="1"/>
</dbReference>
<dbReference type="KEGG" id="pmrn:116950432"/>
<dbReference type="AlphaFoldDB" id="A0AAJ7X772"/>
<accession>A0AAJ7X772</accession>
<dbReference type="InterPro" id="IPR005078">
    <property type="entry name" value="Peptidase_C54"/>
</dbReference>
<dbReference type="GO" id="GO:0019786">
    <property type="term" value="F:protein-phosphatidylethanolamide deconjugating activity"/>
    <property type="evidence" value="ECO:0007669"/>
    <property type="project" value="InterPro"/>
</dbReference>
<evidence type="ECO:0000256" key="2">
    <source>
        <dbReference type="ARBA" id="ARBA00010958"/>
    </source>
</evidence>
<dbReference type="SUPFAM" id="SSF54001">
    <property type="entry name" value="Cysteine proteinases"/>
    <property type="match status" value="1"/>
</dbReference>
<evidence type="ECO:0000313" key="14">
    <source>
        <dbReference type="RefSeq" id="XP_032824059.1"/>
    </source>
</evidence>
<evidence type="ECO:0000313" key="13">
    <source>
        <dbReference type="Proteomes" id="UP001318040"/>
    </source>
</evidence>
<keyword evidence="8 11" id="KW-0653">Protein transport</keyword>
<evidence type="ECO:0000256" key="5">
    <source>
        <dbReference type="ARBA" id="ARBA00022670"/>
    </source>
</evidence>
<evidence type="ECO:0000256" key="3">
    <source>
        <dbReference type="ARBA" id="ARBA00022448"/>
    </source>
</evidence>
<keyword evidence="7" id="KW-0788">Thiol protease</keyword>
<dbReference type="Proteomes" id="UP001318040">
    <property type="component" value="Chromosome 39"/>
</dbReference>
<dbReference type="GO" id="GO:0035973">
    <property type="term" value="P:aggrephagy"/>
    <property type="evidence" value="ECO:0007669"/>
    <property type="project" value="TreeGrafter"/>
</dbReference>